<dbReference type="PROSITE" id="PS51420">
    <property type="entry name" value="RHO"/>
    <property type="match status" value="1"/>
</dbReference>
<organism evidence="5 6">
    <name type="scientific">Rotaria magnacalcarata</name>
    <dbReference type="NCBI Taxonomy" id="392030"/>
    <lineage>
        <taxon>Eukaryota</taxon>
        <taxon>Metazoa</taxon>
        <taxon>Spiralia</taxon>
        <taxon>Gnathifera</taxon>
        <taxon>Rotifera</taxon>
        <taxon>Eurotatoria</taxon>
        <taxon>Bdelloidea</taxon>
        <taxon>Philodinida</taxon>
        <taxon>Philodinidae</taxon>
        <taxon>Rotaria</taxon>
    </lineage>
</organism>
<comment type="subcellular location">
    <subcellularLocation>
        <location evidence="1">Membrane</location>
    </subcellularLocation>
</comment>
<keyword evidence="3" id="KW-0342">GTP-binding</keyword>
<evidence type="ECO:0000256" key="1">
    <source>
        <dbReference type="ARBA" id="ARBA00004370"/>
    </source>
</evidence>
<dbReference type="GO" id="GO:0003924">
    <property type="term" value="F:GTPase activity"/>
    <property type="evidence" value="ECO:0007669"/>
    <property type="project" value="InterPro"/>
</dbReference>
<dbReference type="InterPro" id="IPR027417">
    <property type="entry name" value="P-loop_NTPase"/>
</dbReference>
<dbReference type="PROSITE" id="PS51421">
    <property type="entry name" value="RAS"/>
    <property type="match status" value="1"/>
</dbReference>
<dbReference type="SMART" id="SM00173">
    <property type="entry name" value="RAS"/>
    <property type="match status" value="1"/>
</dbReference>
<dbReference type="GO" id="GO:0016020">
    <property type="term" value="C:membrane"/>
    <property type="evidence" value="ECO:0007669"/>
    <property type="project" value="UniProtKB-SubCell"/>
</dbReference>
<protein>
    <submittedName>
        <fullName evidence="5">Uncharacterized protein</fullName>
    </submittedName>
</protein>
<dbReference type="NCBIfam" id="TIGR00231">
    <property type="entry name" value="small_GTP"/>
    <property type="match status" value="1"/>
</dbReference>
<keyword evidence="2" id="KW-0547">Nucleotide-binding</keyword>
<evidence type="ECO:0000256" key="2">
    <source>
        <dbReference type="ARBA" id="ARBA00022741"/>
    </source>
</evidence>
<dbReference type="Gene3D" id="3.40.50.300">
    <property type="entry name" value="P-loop containing nucleotide triphosphate hydrolases"/>
    <property type="match status" value="1"/>
</dbReference>
<dbReference type="GO" id="GO:0007264">
    <property type="term" value="P:small GTPase-mediated signal transduction"/>
    <property type="evidence" value="ECO:0007669"/>
    <property type="project" value="InterPro"/>
</dbReference>
<dbReference type="EMBL" id="CAJOBI010286749">
    <property type="protein sequence ID" value="CAF5155164.1"/>
    <property type="molecule type" value="Genomic_DNA"/>
</dbReference>
<dbReference type="PANTHER" id="PTHR24072">
    <property type="entry name" value="RHO FAMILY GTPASE"/>
    <property type="match status" value="1"/>
</dbReference>
<sequence length="203" mass="22700">ISMKKNKRQTTQSIKKLVIVGDSDCGKRSLLFSFSTNEFITDYTARTLELPTVTIPIDQKTIHLTLVDVSGTEHLHDLRSLIYNETHIILICFSVDSPASAGNVLNKWVPEIRIQCNRCPIILVACKVDLRTDARTIATLSTRDEAPVTTEKGQQIAAEIKANAYMECSAKTHEGVQDLLLEAARLLSKQHSHRTVKCRCILQ</sequence>
<dbReference type="SMART" id="SM00175">
    <property type="entry name" value="RAB"/>
    <property type="match status" value="1"/>
</dbReference>
<evidence type="ECO:0000256" key="4">
    <source>
        <dbReference type="ARBA" id="ARBA00023136"/>
    </source>
</evidence>
<gene>
    <name evidence="5" type="ORF">SMN809_LOCUS64159</name>
</gene>
<dbReference type="AlphaFoldDB" id="A0A8S3GDV9"/>
<comment type="caution">
    <text evidence="5">The sequence shown here is derived from an EMBL/GenBank/DDBJ whole genome shotgun (WGS) entry which is preliminary data.</text>
</comment>
<dbReference type="Proteomes" id="UP000676336">
    <property type="component" value="Unassembled WGS sequence"/>
</dbReference>
<proteinExistence type="predicted"/>
<evidence type="ECO:0000313" key="5">
    <source>
        <dbReference type="EMBL" id="CAF5155164.1"/>
    </source>
</evidence>
<name>A0A8S3GDV9_9BILA</name>
<dbReference type="PRINTS" id="PR00449">
    <property type="entry name" value="RASTRNSFRMNG"/>
</dbReference>
<reference evidence="5" key="1">
    <citation type="submission" date="2021-02" db="EMBL/GenBank/DDBJ databases">
        <authorList>
            <person name="Nowell W R."/>
        </authorList>
    </citation>
    <scope>NUCLEOTIDE SEQUENCE</scope>
</reference>
<dbReference type="InterPro" id="IPR001806">
    <property type="entry name" value="Small_GTPase"/>
</dbReference>
<dbReference type="PROSITE" id="PS51419">
    <property type="entry name" value="RAB"/>
    <property type="match status" value="1"/>
</dbReference>
<dbReference type="SUPFAM" id="SSF52540">
    <property type="entry name" value="P-loop containing nucleoside triphosphate hydrolases"/>
    <property type="match status" value="1"/>
</dbReference>
<dbReference type="GO" id="GO:0005525">
    <property type="term" value="F:GTP binding"/>
    <property type="evidence" value="ECO:0007669"/>
    <property type="project" value="UniProtKB-KW"/>
</dbReference>
<dbReference type="Pfam" id="PF00071">
    <property type="entry name" value="Ras"/>
    <property type="match status" value="1"/>
</dbReference>
<dbReference type="SMART" id="SM00174">
    <property type="entry name" value="RHO"/>
    <property type="match status" value="1"/>
</dbReference>
<dbReference type="InterPro" id="IPR005225">
    <property type="entry name" value="Small_GTP-bd"/>
</dbReference>
<dbReference type="CDD" id="cd00157">
    <property type="entry name" value="Rho"/>
    <property type="match status" value="1"/>
</dbReference>
<evidence type="ECO:0000256" key="3">
    <source>
        <dbReference type="ARBA" id="ARBA00023134"/>
    </source>
</evidence>
<keyword evidence="4" id="KW-0472">Membrane</keyword>
<evidence type="ECO:0000313" key="6">
    <source>
        <dbReference type="Proteomes" id="UP000676336"/>
    </source>
</evidence>
<dbReference type="InterPro" id="IPR003578">
    <property type="entry name" value="Small_GTPase_Rho"/>
</dbReference>
<feature type="non-terminal residue" evidence="5">
    <location>
        <position position="1"/>
    </location>
</feature>
<accession>A0A8S3GDV9</accession>
<dbReference type="FunFam" id="3.40.50.300:FF:002060">
    <property type="entry name" value="Rho family GTPase"/>
    <property type="match status" value="1"/>
</dbReference>